<keyword evidence="5" id="KW-0963">Cytoplasm</keyword>
<dbReference type="OrthoDB" id="9815206at2"/>
<evidence type="ECO:0000256" key="5">
    <source>
        <dbReference type="HAMAP-Rule" id="MF_01197"/>
    </source>
</evidence>
<keyword evidence="2 5" id="KW-0717">Septation</keyword>
<dbReference type="RefSeq" id="WP_096464898.1">
    <property type="nucleotide sequence ID" value="NZ_AP017312.1"/>
</dbReference>
<dbReference type="PANTHER" id="PTHR35798:SF1">
    <property type="entry name" value="CELL DIVISION PROTEIN SEPF"/>
    <property type="match status" value="1"/>
</dbReference>
<dbReference type="GO" id="GO:0043093">
    <property type="term" value="P:FtsZ-dependent cytokinesis"/>
    <property type="evidence" value="ECO:0007669"/>
    <property type="project" value="UniProtKB-UniRule"/>
</dbReference>
<comment type="function">
    <text evidence="4 5">Cell division protein that is part of the divisome complex and is recruited early to the Z-ring. Probably stimulates Z-ring formation, perhaps through the cross-linking of FtsZ protofilaments. Its function overlaps with FtsA.</text>
</comment>
<dbReference type="GO" id="GO:0005737">
    <property type="term" value="C:cytoplasm"/>
    <property type="evidence" value="ECO:0007669"/>
    <property type="project" value="UniProtKB-SubCell"/>
</dbReference>
<keyword evidence="3 5" id="KW-0131">Cell cycle</keyword>
<evidence type="ECO:0000256" key="1">
    <source>
        <dbReference type="ARBA" id="ARBA00022618"/>
    </source>
</evidence>
<dbReference type="EMBL" id="AP017312">
    <property type="protein sequence ID" value="BAU27507.1"/>
    <property type="molecule type" value="Genomic_DNA"/>
</dbReference>
<keyword evidence="7" id="KW-1185">Reference proteome</keyword>
<dbReference type="Proteomes" id="UP000217696">
    <property type="component" value="Chromosome"/>
</dbReference>
<organism evidence="6 7">
    <name type="scientific">Aneurinibacillus soli</name>
    <dbReference type="NCBI Taxonomy" id="1500254"/>
    <lineage>
        <taxon>Bacteria</taxon>
        <taxon>Bacillati</taxon>
        <taxon>Bacillota</taxon>
        <taxon>Bacilli</taxon>
        <taxon>Bacillales</taxon>
        <taxon>Paenibacillaceae</taxon>
        <taxon>Aneurinibacillus group</taxon>
        <taxon>Aneurinibacillus</taxon>
    </lineage>
</organism>
<protein>
    <recommendedName>
        <fullName evidence="5">Cell division protein SepF</fullName>
    </recommendedName>
</protein>
<dbReference type="KEGG" id="asoc:CB4_01681"/>
<dbReference type="AlphaFoldDB" id="A0A0U5C6A3"/>
<sequence>MGVVNKLKEFFGLNGEPEVYEEIIEEPDYEDEEEYAKPARKSRAASGNNVVSLHAVKEQSPRLMLVEPKSYEEVQDISDHLCSRRGVVINLQRVPNEQAKRIIDFLGGTIYAINGTIQRVGHKTFLCLPESMDVQGNITEMMFDERT</sequence>
<dbReference type="GO" id="GO:0000917">
    <property type="term" value="P:division septum assembly"/>
    <property type="evidence" value="ECO:0007669"/>
    <property type="project" value="UniProtKB-KW"/>
</dbReference>
<dbReference type="InterPro" id="IPR023052">
    <property type="entry name" value="Cell_div_SepF"/>
</dbReference>
<evidence type="ECO:0000256" key="2">
    <source>
        <dbReference type="ARBA" id="ARBA00023210"/>
    </source>
</evidence>
<evidence type="ECO:0000313" key="6">
    <source>
        <dbReference type="EMBL" id="BAU27507.1"/>
    </source>
</evidence>
<accession>A0A0U5C6A3</accession>
<comment type="subcellular location">
    <subcellularLocation>
        <location evidence="5">Cytoplasm</location>
    </subcellularLocation>
    <text evidence="5">Localizes to the division site, in a FtsZ-dependent manner.</text>
</comment>
<dbReference type="InterPro" id="IPR007561">
    <property type="entry name" value="Cell_div_SepF/SepF-rel"/>
</dbReference>
<reference evidence="6 7" key="1">
    <citation type="submission" date="2015-12" db="EMBL/GenBank/DDBJ databases">
        <title>Genome sequence of Aneurinibacillus soli.</title>
        <authorList>
            <person name="Lee J.S."/>
            <person name="Lee K.C."/>
            <person name="Kim K.K."/>
            <person name="Lee B.W."/>
        </authorList>
    </citation>
    <scope>NUCLEOTIDE SEQUENCE [LARGE SCALE GENOMIC DNA]</scope>
    <source>
        <strain evidence="6 7">CB4</strain>
    </source>
</reference>
<dbReference type="HAMAP" id="MF_01197">
    <property type="entry name" value="SepF"/>
    <property type="match status" value="1"/>
</dbReference>
<gene>
    <name evidence="5 6" type="primary">sepF</name>
    <name evidence="6" type="ORF">CB4_01681</name>
</gene>
<dbReference type="InterPro" id="IPR038594">
    <property type="entry name" value="SepF-like_sf"/>
</dbReference>
<dbReference type="PANTHER" id="PTHR35798">
    <property type="entry name" value="CELL DIVISION PROTEIN SEPF"/>
    <property type="match status" value="1"/>
</dbReference>
<dbReference type="Gene3D" id="3.30.110.150">
    <property type="entry name" value="SepF-like protein"/>
    <property type="match status" value="1"/>
</dbReference>
<evidence type="ECO:0000256" key="3">
    <source>
        <dbReference type="ARBA" id="ARBA00023306"/>
    </source>
</evidence>
<comment type="similarity">
    <text evidence="5">Belongs to the SepF family.</text>
</comment>
<evidence type="ECO:0000256" key="4">
    <source>
        <dbReference type="ARBA" id="ARBA00044936"/>
    </source>
</evidence>
<keyword evidence="1 5" id="KW-0132">Cell division</keyword>
<proteinExistence type="inferred from homology"/>
<name>A0A0U5C6A3_9BACL</name>
<comment type="subunit">
    <text evidence="5">Homodimer. Interacts with FtsZ.</text>
</comment>
<dbReference type="Pfam" id="PF04472">
    <property type="entry name" value="SepF"/>
    <property type="match status" value="1"/>
</dbReference>
<evidence type="ECO:0000313" key="7">
    <source>
        <dbReference type="Proteomes" id="UP000217696"/>
    </source>
</evidence>